<evidence type="ECO:0000313" key="5">
    <source>
        <dbReference type="Proteomes" id="UP000823934"/>
    </source>
</evidence>
<dbReference type="EMBL" id="DXHP01000107">
    <property type="protein sequence ID" value="HIW06631.1"/>
    <property type="molecule type" value="Genomic_DNA"/>
</dbReference>
<organism evidence="4 5">
    <name type="scientific">Candidatus Ignatzschineria merdigallinarum</name>
    <dbReference type="NCBI Taxonomy" id="2838621"/>
    <lineage>
        <taxon>Bacteria</taxon>
        <taxon>Pseudomonadati</taxon>
        <taxon>Pseudomonadota</taxon>
        <taxon>Gammaproteobacteria</taxon>
        <taxon>Cardiobacteriales</taxon>
        <taxon>Ignatzschineriaceae</taxon>
        <taxon>Ignatzschineria</taxon>
    </lineage>
</organism>
<feature type="signal peptide" evidence="2">
    <location>
        <begin position="1"/>
        <end position="30"/>
    </location>
</feature>
<name>A0A9D1TTX2_9GAMM</name>
<dbReference type="SUPFAM" id="SSF53955">
    <property type="entry name" value="Lysozyme-like"/>
    <property type="match status" value="1"/>
</dbReference>
<reference evidence="4" key="2">
    <citation type="submission" date="2021-04" db="EMBL/GenBank/DDBJ databases">
        <authorList>
            <person name="Gilroy R."/>
        </authorList>
    </citation>
    <scope>NUCLEOTIDE SEQUENCE</scope>
    <source>
        <strain evidence="4">CHK160-9182</strain>
    </source>
</reference>
<comment type="similarity">
    <text evidence="1">Belongs to the transglycosylase Slt family.</text>
</comment>
<keyword evidence="2" id="KW-0732">Signal</keyword>
<reference evidence="4" key="1">
    <citation type="journal article" date="2021" name="PeerJ">
        <title>Extensive microbial diversity within the chicken gut microbiome revealed by metagenomics and culture.</title>
        <authorList>
            <person name="Gilroy R."/>
            <person name="Ravi A."/>
            <person name="Getino M."/>
            <person name="Pursley I."/>
            <person name="Horton D.L."/>
            <person name="Alikhan N.F."/>
            <person name="Baker D."/>
            <person name="Gharbi K."/>
            <person name="Hall N."/>
            <person name="Watson M."/>
            <person name="Adriaenssens E.M."/>
            <person name="Foster-Nyarko E."/>
            <person name="Jarju S."/>
            <person name="Secka A."/>
            <person name="Antonio M."/>
            <person name="Oren A."/>
            <person name="Chaudhuri R.R."/>
            <person name="La Ragione R."/>
            <person name="Hildebrand F."/>
            <person name="Pallen M.J."/>
        </authorList>
    </citation>
    <scope>NUCLEOTIDE SEQUENCE</scope>
    <source>
        <strain evidence="4">CHK160-9182</strain>
    </source>
</reference>
<dbReference type="PANTHER" id="PTHR37423">
    <property type="entry name" value="SOLUBLE LYTIC MUREIN TRANSGLYCOSYLASE-RELATED"/>
    <property type="match status" value="1"/>
</dbReference>
<evidence type="ECO:0000259" key="3">
    <source>
        <dbReference type="Pfam" id="PF01464"/>
    </source>
</evidence>
<accession>A0A9D1TTX2</accession>
<dbReference type="PANTHER" id="PTHR37423:SF2">
    <property type="entry name" value="MEMBRANE-BOUND LYTIC MUREIN TRANSGLYCOSYLASE C"/>
    <property type="match status" value="1"/>
</dbReference>
<comment type="caution">
    <text evidence="4">The sequence shown here is derived from an EMBL/GenBank/DDBJ whole genome shotgun (WGS) entry which is preliminary data.</text>
</comment>
<evidence type="ECO:0000256" key="2">
    <source>
        <dbReference type="SAM" id="SignalP"/>
    </source>
</evidence>
<feature type="domain" description="Transglycosylase SLT" evidence="3">
    <location>
        <begin position="96"/>
        <end position="199"/>
    </location>
</feature>
<sequence length="301" mass="33338">MIKKQTSNFRIKLGISVCVLISSLLSWSVAKNVETVSTSKDLLLSTKLAEGMGMGDKDHARVKAMIQNYETKNSGVFTHLDGDGLVVFNYVVEELERRNMPLEIAFVPLVESGYKPNARNGAHVGLWQLGKPTAETFGVQISAKSDGRLNLVRATEAALDYLEYLNKRFDGDWLLTLAAYNAGEGRVLRSMKKNRQAGKPDDYWNIELPQITRAYIPRVLALSELALEKDQLAVPVVEIPEIIAVKSKNKGKLLGSIKKQGIKDRTIQYYNPADVYARDGSSIVIMTKEAITLGDSSAYVL</sequence>
<dbReference type="CDD" id="cd16894">
    <property type="entry name" value="MltD-like"/>
    <property type="match status" value="1"/>
</dbReference>
<proteinExistence type="inferred from homology"/>
<dbReference type="Proteomes" id="UP000823934">
    <property type="component" value="Unassembled WGS sequence"/>
</dbReference>
<gene>
    <name evidence="4" type="ORF">H9889_04830</name>
</gene>
<protein>
    <submittedName>
        <fullName evidence="4">Lytic transglycosylase domain-containing protein</fullName>
    </submittedName>
</protein>
<dbReference type="InterPro" id="IPR008258">
    <property type="entry name" value="Transglycosylase_SLT_dom_1"/>
</dbReference>
<dbReference type="InterPro" id="IPR023346">
    <property type="entry name" value="Lysozyme-like_dom_sf"/>
</dbReference>
<evidence type="ECO:0000313" key="4">
    <source>
        <dbReference type="EMBL" id="HIW06631.1"/>
    </source>
</evidence>
<feature type="chain" id="PRO_5038690840" evidence="2">
    <location>
        <begin position="31"/>
        <end position="301"/>
    </location>
</feature>
<dbReference type="AlphaFoldDB" id="A0A9D1TTX2"/>
<dbReference type="Pfam" id="PF01464">
    <property type="entry name" value="SLT"/>
    <property type="match status" value="1"/>
</dbReference>
<dbReference type="Gene3D" id="1.10.530.10">
    <property type="match status" value="1"/>
</dbReference>
<evidence type="ECO:0000256" key="1">
    <source>
        <dbReference type="ARBA" id="ARBA00007734"/>
    </source>
</evidence>